<dbReference type="EMBL" id="JACHHT010000005">
    <property type="protein sequence ID" value="MBB6523812.1"/>
    <property type="molecule type" value="Genomic_DNA"/>
</dbReference>
<dbReference type="GO" id="GO:0006935">
    <property type="term" value="P:chemotaxis"/>
    <property type="evidence" value="ECO:0007669"/>
    <property type="project" value="UniProtKB-ARBA"/>
</dbReference>
<comment type="subcellular location">
    <subcellularLocation>
        <location evidence="1">Cell inner membrane</location>
        <topology evidence="1">Multi-pass membrane protein</topology>
    </subcellularLocation>
</comment>
<dbReference type="FunCoup" id="A0A7X0JX01">
    <property type="interactions" value="243"/>
</dbReference>
<feature type="transmembrane region" description="Helical" evidence="9">
    <location>
        <begin position="12"/>
        <end position="32"/>
    </location>
</feature>
<sequence>MALSRLPIVHKLLLMAVPPLLFALYFMAVSIFDNHYRAARMEAYLELSIVSLRTNALVHELQKERGATAIFMSSQGNRFSAELSDQRRETDAKVNALNETLASYTAHSNEVSGAIQKVNVITSGLGNLRQKVDALDIPVGTAVEEYTKGNSVLLSITSLIVKDTTDTEVSKAALAYVNLLNAKERAGQERAVISRAFSQDEVSSELKANYLSLAVLQSKYFELAMEYSTDDVMQKISQLMHDRISPEFNQMRNAAWNKYSDFGVKPEDWFTHSTTRINALKDAGQILETYFEGLLVRKEAEAWGTFRNFIILSVVSVLLSSLLSWYFLRLITRQLRSISSAMNILLRDSDLNVKADVYSEDELGTLADSFNTTVQHLKGLVQDMKSADRSLQESVETLDKESASVNHQVNEGVQQSEMASEAMKEMGHTVREVAENCSNAAVQSKQASDYAELGNQSITQVRTEMENLGKDLDKTNTIIQELAVSSEEIGSILDVIEGIAEQTNLLALNAAIEASRAGDAGRGFSVVAEEVRSLASKTQESTGQIQRNIEQIQEGSRGAVSAIGSSLERAESTDSSLESTLDSITNIIRQIAHVNDLNIQVATATEEQSSTSEEVNRSVQIIRDRYMETTDSAGRVRQASGEVNNVSQRITESVNRFKL</sequence>
<evidence type="ECO:0000256" key="3">
    <source>
        <dbReference type="ARBA" id="ARBA00022692"/>
    </source>
</evidence>
<dbReference type="CDD" id="cd06225">
    <property type="entry name" value="HAMP"/>
    <property type="match status" value="1"/>
</dbReference>
<dbReference type="Pfam" id="PF08376">
    <property type="entry name" value="NIT"/>
    <property type="match status" value="1"/>
</dbReference>
<dbReference type="InterPro" id="IPR003660">
    <property type="entry name" value="HAMP_dom"/>
</dbReference>
<gene>
    <name evidence="13" type="ORF">HNR48_004127</name>
</gene>
<feature type="domain" description="Methyl-accepting transducer" evidence="10">
    <location>
        <begin position="387"/>
        <end position="623"/>
    </location>
</feature>
<evidence type="ECO:0000256" key="8">
    <source>
        <dbReference type="PROSITE-ProRule" id="PRU00284"/>
    </source>
</evidence>
<keyword evidence="2" id="KW-0997">Cell inner membrane</keyword>
<proteinExistence type="inferred from homology"/>
<dbReference type="FunFam" id="1.10.287.950:FF:000001">
    <property type="entry name" value="Methyl-accepting chemotaxis sensory transducer"/>
    <property type="match status" value="1"/>
</dbReference>
<feature type="domain" description="HAMP" evidence="12">
    <location>
        <begin position="329"/>
        <end position="382"/>
    </location>
</feature>
<dbReference type="RefSeq" id="WP_166843550.1">
    <property type="nucleotide sequence ID" value="NZ_JAAONY010000005.1"/>
</dbReference>
<reference evidence="13 14" key="1">
    <citation type="submission" date="2020-08" db="EMBL/GenBank/DDBJ databases">
        <title>Genomic Encyclopedia of Type Strains, Phase IV (KMG-IV): sequencing the most valuable type-strain genomes for metagenomic binning, comparative biology and taxonomic classification.</title>
        <authorList>
            <person name="Goeker M."/>
        </authorList>
    </citation>
    <scope>NUCLEOTIDE SEQUENCE [LARGE SCALE GENOMIC DNA]</scope>
    <source>
        <strain evidence="13 14">DSM 22368</strain>
    </source>
</reference>
<organism evidence="13 14">
    <name type="scientific">Pseudoteredinibacter isoporae</name>
    <dbReference type="NCBI Taxonomy" id="570281"/>
    <lineage>
        <taxon>Bacteria</taxon>
        <taxon>Pseudomonadati</taxon>
        <taxon>Pseudomonadota</taxon>
        <taxon>Gammaproteobacteria</taxon>
        <taxon>Cellvibrionales</taxon>
        <taxon>Cellvibrionaceae</taxon>
        <taxon>Pseudoteredinibacter</taxon>
    </lineage>
</organism>
<keyword evidence="5 9" id="KW-0472">Membrane</keyword>
<dbReference type="PANTHER" id="PTHR32089">
    <property type="entry name" value="METHYL-ACCEPTING CHEMOTAXIS PROTEIN MCPB"/>
    <property type="match status" value="1"/>
</dbReference>
<dbReference type="PROSITE" id="PS50885">
    <property type="entry name" value="HAMP"/>
    <property type="match status" value="1"/>
</dbReference>
<dbReference type="Proteomes" id="UP000528457">
    <property type="component" value="Unassembled WGS sequence"/>
</dbReference>
<evidence type="ECO:0000256" key="7">
    <source>
        <dbReference type="ARBA" id="ARBA00029447"/>
    </source>
</evidence>
<dbReference type="PROSITE" id="PS50192">
    <property type="entry name" value="T_SNARE"/>
    <property type="match status" value="1"/>
</dbReference>
<evidence type="ECO:0000256" key="9">
    <source>
        <dbReference type="SAM" id="Phobius"/>
    </source>
</evidence>
<dbReference type="InParanoid" id="A0A7X0JX01"/>
<evidence type="ECO:0000256" key="2">
    <source>
        <dbReference type="ARBA" id="ARBA00022519"/>
    </source>
</evidence>
<dbReference type="InterPro" id="IPR013587">
    <property type="entry name" value="Nitrate/nitrite_sensing"/>
</dbReference>
<evidence type="ECO:0000259" key="11">
    <source>
        <dbReference type="PROSITE" id="PS50192"/>
    </source>
</evidence>
<evidence type="ECO:0000313" key="13">
    <source>
        <dbReference type="EMBL" id="MBB6523812.1"/>
    </source>
</evidence>
<evidence type="ECO:0000256" key="6">
    <source>
        <dbReference type="ARBA" id="ARBA00023224"/>
    </source>
</evidence>
<dbReference type="Gene3D" id="1.10.287.950">
    <property type="entry name" value="Methyl-accepting chemotaxis protein"/>
    <property type="match status" value="1"/>
</dbReference>
<keyword evidence="6 8" id="KW-0807">Transducer</keyword>
<dbReference type="PROSITE" id="PS50111">
    <property type="entry name" value="CHEMOTAXIS_TRANSDUC_2"/>
    <property type="match status" value="1"/>
</dbReference>
<evidence type="ECO:0000313" key="14">
    <source>
        <dbReference type="Proteomes" id="UP000528457"/>
    </source>
</evidence>
<dbReference type="Pfam" id="PF00672">
    <property type="entry name" value="HAMP"/>
    <property type="match status" value="1"/>
</dbReference>
<name>A0A7X0JX01_9GAMM</name>
<dbReference type="SUPFAM" id="SSF58104">
    <property type="entry name" value="Methyl-accepting chemotaxis protein (MCP) signaling domain"/>
    <property type="match status" value="1"/>
</dbReference>
<dbReference type="SMART" id="SM00304">
    <property type="entry name" value="HAMP"/>
    <property type="match status" value="1"/>
</dbReference>
<dbReference type="GO" id="GO:0005886">
    <property type="term" value="C:plasma membrane"/>
    <property type="evidence" value="ECO:0007669"/>
    <property type="project" value="UniProtKB-SubCell"/>
</dbReference>
<feature type="transmembrane region" description="Helical" evidence="9">
    <location>
        <begin position="309"/>
        <end position="328"/>
    </location>
</feature>
<comment type="similarity">
    <text evidence="7">Belongs to the methyl-accepting chemotaxis (MCP) protein family.</text>
</comment>
<evidence type="ECO:0000259" key="12">
    <source>
        <dbReference type="PROSITE" id="PS50885"/>
    </source>
</evidence>
<keyword evidence="14" id="KW-1185">Reference proteome</keyword>
<dbReference type="InterPro" id="IPR004089">
    <property type="entry name" value="MCPsignal_dom"/>
</dbReference>
<accession>A0A7X0JX01</accession>
<evidence type="ECO:0000259" key="10">
    <source>
        <dbReference type="PROSITE" id="PS50111"/>
    </source>
</evidence>
<dbReference type="SMART" id="SM00283">
    <property type="entry name" value="MA"/>
    <property type="match status" value="1"/>
</dbReference>
<evidence type="ECO:0000256" key="5">
    <source>
        <dbReference type="ARBA" id="ARBA00023136"/>
    </source>
</evidence>
<dbReference type="PANTHER" id="PTHR32089:SF119">
    <property type="entry name" value="METHYL-ACCEPTING CHEMOTAXIS PROTEIN CTPL"/>
    <property type="match status" value="1"/>
</dbReference>
<evidence type="ECO:0000256" key="1">
    <source>
        <dbReference type="ARBA" id="ARBA00004429"/>
    </source>
</evidence>
<dbReference type="InterPro" id="IPR000727">
    <property type="entry name" value="T_SNARE_dom"/>
</dbReference>
<dbReference type="CDD" id="cd11386">
    <property type="entry name" value="MCP_signal"/>
    <property type="match status" value="1"/>
</dbReference>
<dbReference type="AlphaFoldDB" id="A0A7X0JX01"/>
<comment type="caution">
    <text evidence="13">The sequence shown here is derived from an EMBL/GenBank/DDBJ whole genome shotgun (WGS) entry which is preliminary data.</text>
</comment>
<evidence type="ECO:0000256" key="4">
    <source>
        <dbReference type="ARBA" id="ARBA00022989"/>
    </source>
</evidence>
<protein>
    <submittedName>
        <fullName evidence="13">Methyl-accepting chemotaxis protein</fullName>
    </submittedName>
</protein>
<keyword evidence="3 9" id="KW-0812">Transmembrane</keyword>
<keyword evidence="4 9" id="KW-1133">Transmembrane helix</keyword>
<feature type="domain" description="T-SNARE coiled-coil homology" evidence="11">
    <location>
        <begin position="574"/>
        <end position="636"/>
    </location>
</feature>
<dbReference type="GO" id="GO:0007165">
    <property type="term" value="P:signal transduction"/>
    <property type="evidence" value="ECO:0007669"/>
    <property type="project" value="UniProtKB-KW"/>
</dbReference>
<dbReference type="Pfam" id="PF00015">
    <property type="entry name" value="MCPsignal"/>
    <property type="match status" value="1"/>
</dbReference>
<keyword evidence="2" id="KW-1003">Cell membrane</keyword>